<protein>
    <submittedName>
        <fullName evidence="1">Tetratricopeptide repeat-containing protein</fullName>
    </submittedName>
</protein>
<dbReference type="Pfam" id="PF14559">
    <property type="entry name" value="TPR_19"/>
    <property type="match status" value="1"/>
</dbReference>
<name>A0A1C3NDX0_9ACTN</name>
<dbReference type="OrthoDB" id="3210382at2"/>
<dbReference type="Pfam" id="PF13374">
    <property type="entry name" value="TPR_10"/>
    <property type="match status" value="1"/>
</dbReference>
<gene>
    <name evidence="1" type="ORF">GA0070620_6385</name>
</gene>
<dbReference type="SUPFAM" id="SSF48452">
    <property type="entry name" value="TPR-like"/>
    <property type="match status" value="1"/>
</dbReference>
<dbReference type="SUPFAM" id="SSF52540">
    <property type="entry name" value="P-loop containing nucleoside triphosphate hydrolases"/>
    <property type="match status" value="1"/>
</dbReference>
<dbReference type="InterPro" id="IPR011990">
    <property type="entry name" value="TPR-like_helical_dom_sf"/>
</dbReference>
<evidence type="ECO:0000313" key="1">
    <source>
        <dbReference type="EMBL" id="SBV30783.1"/>
    </source>
</evidence>
<proteinExistence type="predicted"/>
<dbReference type="PANTHER" id="PTHR46082">
    <property type="entry name" value="ATP/GTP-BINDING PROTEIN-RELATED"/>
    <property type="match status" value="1"/>
</dbReference>
<dbReference type="InterPro" id="IPR053137">
    <property type="entry name" value="NLR-like"/>
</dbReference>
<dbReference type="EMBL" id="LT598496">
    <property type="protein sequence ID" value="SBV30783.1"/>
    <property type="molecule type" value="Genomic_DNA"/>
</dbReference>
<dbReference type="Gene3D" id="1.25.40.10">
    <property type="entry name" value="Tetratricopeptide repeat domain"/>
    <property type="match status" value="1"/>
</dbReference>
<sequence length="732" mass="81063">MTSSTQDIGFSIIPPRRNRLPLRGRDELVETILRAAEPPAGTSRAPEEATQILWGLGGCGKSLTAQEVARQLEERGRLVWWISAKDSARVSAGMREVAGQLQAPENQLDLAWAGKARSPVELVWDLLNNSPRPWLLIFDNADEPTLLAPADGQVADGTGWLRQPRTPNGLVLVTTRDGRRDTWGEWSTMHLVDELSPADGAQVLVDLAGAAPGTQAQATRLAARLKGHPLALRGAGTYLAEANRIPVGTSRSSIRTYDDYRAALDHRAGTSARRNGSSGFDRAVRPVVQSWEISLDLLANRGLDQARPVLRLLACLGDAPIPYAVLLDPVRLSASPLIGEIGEDRLRDVLRSLADFALVDLGVIESLPAQSPVAHVVTLHPLVRELIRDLPDVVTERAAYHELVLDLLDTLRLRDPDRPREEEFDPDEPDKWASWHVLAPPTMGAVLDFLDGGDLPRLRPDLLDVALDLARLIARYILAVGLPGQAEIFLERCLAGCRRIGVDLDSRPALSLRHERARAALEQGHLSWAENELRLIIPARENLLGREHRNTLASRHKLARTILEQGRWRDAEDELRDIVRAEYRVRGPEDRDTMTARHSLARAIVYQGRYADARAELTEILEIRLRHWAPDHFETLTVRHTLDICRLREGEVDEALADLREILSTDAAKRQVQHVAMIAARHTLAECLIATGATAEAEKVLVGVVEDRRRILGDDHGDTVRAEADLKTLRGA</sequence>
<accession>A0A1C3NDX0</accession>
<dbReference type="Proteomes" id="UP000199393">
    <property type="component" value="Chromosome I"/>
</dbReference>
<dbReference type="InterPro" id="IPR027417">
    <property type="entry name" value="P-loop_NTPase"/>
</dbReference>
<evidence type="ECO:0000313" key="2">
    <source>
        <dbReference type="Proteomes" id="UP000199393"/>
    </source>
</evidence>
<reference evidence="2" key="1">
    <citation type="submission" date="2016-06" db="EMBL/GenBank/DDBJ databases">
        <authorList>
            <person name="Varghese N."/>
        </authorList>
    </citation>
    <scope>NUCLEOTIDE SEQUENCE [LARGE SCALE GENOMIC DNA]</scope>
    <source>
        <strain evidence="2">DSM 45344</strain>
    </source>
</reference>
<organism evidence="1 2">
    <name type="scientific">Micromonospora krabiensis</name>
    <dbReference type="NCBI Taxonomy" id="307121"/>
    <lineage>
        <taxon>Bacteria</taxon>
        <taxon>Bacillati</taxon>
        <taxon>Actinomycetota</taxon>
        <taxon>Actinomycetes</taxon>
        <taxon>Micromonosporales</taxon>
        <taxon>Micromonosporaceae</taxon>
        <taxon>Micromonospora</taxon>
    </lineage>
</organism>
<dbReference type="AlphaFoldDB" id="A0A1C3NDX0"/>
<dbReference type="RefSeq" id="WP_091597314.1">
    <property type="nucleotide sequence ID" value="NZ_JBHRWG010000002.1"/>
</dbReference>
<dbReference type="Gene3D" id="3.40.50.300">
    <property type="entry name" value="P-loop containing nucleotide triphosphate hydrolases"/>
    <property type="match status" value="1"/>
</dbReference>
<keyword evidence="2" id="KW-1185">Reference proteome</keyword>
<dbReference type="PANTHER" id="PTHR46082:SF6">
    <property type="entry name" value="AAA+ ATPASE DOMAIN-CONTAINING PROTEIN-RELATED"/>
    <property type="match status" value="1"/>
</dbReference>
<dbReference type="STRING" id="307121.GA0070620_6385"/>